<keyword evidence="2" id="KW-0732">Signal</keyword>
<sequence length="282" mass="31540">MATSNFVWTSFLVLVLGLDVVTGQPLVPALYLFGDSIVDVGNNNYLETLIKANFPPYGRDFINHTATGRFCNGKLARDFISENLSLKIIQNLILAIRPKQGRTSCLEPTLPQLVPNTLSLSKQLALYEDYQNRLVVIVGKVNASATINGSIHFLSAGSSDFGQKYYIHPLLYKKCTVDYFSDILIQSYSNFILALYNLGSRKIGVTTLPPIGCLPASIPLFSDDTNHCVDNINKAADFLKQERRIAARDCWRHLSYAIPNIQERVQMHQTMSFGMDSIQQKL</sequence>
<feature type="signal peptide" evidence="2">
    <location>
        <begin position="1"/>
        <end position="23"/>
    </location>
</feature>
<comment type="caution">
    <text evidence="3">The sequence shown here is derived from an EMBL/GenBank/DDBJ whole genome shotgun (WGS) entry which is preliminary data.</text>
</comment>
<dbReference type="EMBL" id="JBJUIK010000002">
    <property type="protein sequence ID" value="KAL3535112.1"/>
    <property type="molecule type" value="Genomic_DNA"/>
</dbReference>
<organism evidence="3 4">
    <name type="scientific">Cinchona calisaya</name>
    <dbReference type="NCBI Taxonomy" id="153742"/>
    <lineage>
        <taxon>Eukaryota</taxon>
        <taxon>Viridiplantae</taxon>
        <taxon>Streptophyta</taxon>
        <taxon>Embryophyta</taxon>
        <taxon>Tracheophyta</taxon>
        <taxon>Spermatophyta</taxon>
        <taxon>Magnoliopsida</taxon>
        <taxon>eudicotyledons</taxon>
        <taxon>Gunneridae</taxon>
        <taxon>Pentapetalae</taxon>
        <taxon>asterids</taxon>
        <taxon>lamiids</taxon>
        <taxon>Gentianales</taxon>
        <taxon>Rubiaceae</taxon>
        <taxon>Cinchonoideae</taxon>
        <taxon>Cinchoneae</taxon>
        <taxon>Cinchona</taxon>
    </lineage>
</organism>
<dbReference type="AlphaFoldDB" id="A0ABD3AV66"/>
<dbReference type="InterPro" id="IPR001087">
    <property type="entry name" value="GDSL"/>
</dbReference>
<dbReference type="InterPro" id="IPR050592">
    <property type="entry name" value="GDSL_lipolytic_enzyme"/>
</dbReference>
<protein>
    <recommendedName>
        <fullName evidence="5">GDSL esterase/lipase</fullName>
    </recommendedName>
</protein>
<evidence type="ECO:0000256" key="2">
    <source>
        <dbReference type="SAM" id="SignalP"/>
    </source>
</evidence>
<dbReference type="PANTHER" id="PTHR45642">
    <property type="entry name" value="GDSL ESTERASE/LIPASE EXL3"/>
    <property type="match status" value="1"/>
</dbReference>
<dbReference type="Gene3D" id="3.40.50.1110">
    <property type="entry name" value="SGNH hydrolase"/>
    <property type="match status" value="1"/>
</dbReference>
<evidence type="ECO:0008006" key="5">
    <source>
        <dbReference type="Google" id="ProtNLM"/>
    </source>
</evidence>
<dbReference type="Pfam" id="PF00657">
    <property type="entry name" value="Lipase_GDSL"/>
    <property type="match status" value="1"/>
</dbReference>
<proteinExistence type="inferred from homology"/>
<dbReference type="PANTHER" id="PTHR45642:SF67">
    <property type="entry name" value="GDSL-LIKE LIPASE_ACYLHYDROLASE FAMILY PROTEIN, EXPRESSED"/>
    <property type="match status" value="1"/>
</dbReference>
<keyword evidence="4" id="KW-1185">Reference proteome</keyword>
<feature type="chain" id="PRO_5044748925" description="GDSL esterase/lipase" evidence="2">
    <location>
        <begin position="24"/>
        <end position="282"/>
    </location>
</feature>
<dbReference type="InterPro" id="IPR036514">
    <property type="entry name" value="SGNH_hydro_sf"/>
</dbReference>
<evidence type="ECO:0000313" key="4">
    <source>
        <dbReference type="Proteomes" id="UP001630127"/>
    </source>
</evidence>
<evidence type="ECO:0000256" key="1">
    <source>
        <dbReference type="ARBA" id="ARBA00008668"/>
    </source>
</evidence>
<dbReference type="Proteomes" id="UP001630127">
    <property type="component" value="Unassembled WGS sequence"/>
</dbReference>
<evidence type="ECO:0000313" key="3">
    <source>
        <dbReference type="EMBL" id="KAL3535112.1"/>
    </source>
</evidence>
<name>A0ABD3AV66_9GENT</name>
<gene>
    <name evidence="3" type="ORF">ACH5RR_003573</name>
</gene>
<comment type="similarity">
    <text evidence="1">Belongs to the 'GDSL' lipolytic enzyme family.</text>
</comment>
<reference evidence="3 4" key="1">
    <citation type="submission" date="2024-11" db="EMBL/GenBank/DDBJ databases">
        <title>A near-complete genome assembly of Cinchona calisaya.</title>
        <authorList>
            <person name="Lian D.C."/>
            <person name="Zhao X.W."/>
            <person name="Wei L."/>
        </authorList>
    </citation>
    <scope>NUCLEOTIDE SEQUENCE [LARGE SCALE GENOMIC DNA]</scope>
    <source>
        <tissue evidence="3">Nenye</tissue>
    </source>
</reference>
<accession>A0ABD3AV66</accession>